<comment type="caution">
    <text evidence="2">The sequence shown here is derived from an EMBL/GenBank/DDBJ whole genome shotgun (WGS) entry which is preliminary data.</text>
</comment>
<proteinExistence type="predicted"/>
<gene>
    <name evidence="2" type="ORF">MENT_LOCUS60582</name>
</gene>
<evidence type="ECO:0000313" key="3">
    <source>
        <dbReference type="Proteomes" id="UP000580250"/>
    </source>
</evidence>
<dbReference type="Proteomes" id="UP000580250">
    <property type="component" value="Unassembled WGS sequence"/>
</dbReference>
<sequence>MINLLNANYHMAFLSFTEAMEESIDKEGINEKVLTEIKPIEAISGSELEDVRAFIIKQRKKKEAAEARRKRSIAKASNTISKPASTKKLQGRAVPFDAGIKSNIQHNKNEENIENEAMMDYDDEEDDSDNPDPNEIVDLGDNEEEYKKMKSERQQRAMSLVPEGVLNRAQILKEPRKGLFIHQCNECREDQKKREYFLFKSGSSDNAILTIEVCADDLDKNILLGMYYSGPWVAGVLYTRRGASIATGNDNKLLSLFKFCWILHQCDYCSRLQKSLANDLFLQKRGTKYELNFIMDRHVAEVAIEALKEKRIRLAHQLEVLMGIELDEKQLKEDLYAAFIKHHRKQFPQITIGNIHEYFLKQRNALGRQAIVDVVKDELYTALGNPNSQFWEQIDFETANDICCYAARYMKRDNSPVIIMNDITKHVESQLNIKEDGEGTSGTINMEHAEVAMNNEDMQTEDWLKNIMSRSKIVGEFPINHFYNEDLSENIKSTKFKIGVFRTVFTVKNVDDAPEGSDKLLEDLVDHFLAKADKATGSKSEKCSIIIRSSVLEKPIQIPYRGLAQNTPQVVMEQFDAVDQSGKRMGRPSLYSQPIHIEVNIIR</sequence>
<organism evidence="2 3">
    <name type="scientific">Meloidogyne enterolobii</name>
    <name type="common">Root-knot nematode worm</name>
    <name type="synonym">Meloidogyne mayaguensis</name>
    <dbReference type="NCBI Taxonomy" id="390850"/>
    <lineage>
        <taxon>Eukaryota</taxon>
        <taxon>Metazoa</taxon>
        <taxon>Ecdysozoa</taxon>
        <taxon>Nematoda</taxon>
        <taxon>Chromadorea</taxon>
        <taxon>Rhabditida</taxon>
        <taxon>Tylenchina</taxon>
        <taxon>Tylenchomorpha</taxon>
        <taxon>Tylenchoidea</taxon>
        <taxon>Meloidogynidae</taxon>
        <taxon>Meloidogyninae</taxon>
        <taxon>Meloidogyne</taxon>
    </lineage>
</organism>
<feature type="region of interest" description="Disordered" evidence="1">
    <location>
        <begin position="65"/>
        <end position="88"/>
    </location>
</feature>
<evidence type="ECO:0000313" key="2">
    <source>
        <dbReference type="EMBL" id="CAD2206691.1"/>
    </source>
</evidence>
<protein>
    <submittedName>
        <fullName evidence="2">Uncharacterized protein</fullName>
    </submittedName>
</protein>
<dbReference type="EMBL" id="CAJEWN010003150">
    <property type="protein sequence ID" value="CAD2206691.1"/>
    <property type="molecule type" value="Genomic_DNA"/>
</dbReference>
<reference evidence="2 3" key="1">
    <citation type="submission" date="2020-08" db="EMBL/GenBank/DDBJ databases">
        <authorList>
            <person name="Koutsovoulos G."/>
            <person name="Danchin GJ E."/>
        </authorList>
    </citation>
    <scope>NUCLEOTIDE SEQUENCE [LARGE SCALE GENOMIC DNA]</scope>
</reference>
<accession>A0A6V7Y5E7</accession>
<evidence type="ECO:0000256" key="1">
    <source>
        <dbReference type="SAM" id="MobiDB-lite"/>
    </source>
</evidence>
<dbReference type="AlphaFoldDB" id="A0A6V7Y5E7"/>
<name>A0A6V7Y5E7_MELEN</name>
<feature type="compositionally biased region" description="Polar residues" evidence="1">
    <location>
        <begin position="78"/>
        <end position="88"/>
    </location>
</feature>